<evidence type="ECO:0000256" key="5">
    <source>
        <dbReference type="PROSITE-ProRule" id="PRU00110"/>
    </source>
</evidence>
<keyword evidence="5" id="KW-0597">Phosphoprotein</keyword>
<dbReference type="CDD" id="cd00088">
    <property type="entry name" value="HPT"/>
    <property type="match status" value="1"/>
</dbReference>
<reference evidence="8" key="1">
    <citation type="submission" date="2021-01" db="EMBL/GenBank/DDBJ databases">
        <title>Modified the classification status of verrucomicrobia.</title>
        <authorList>
            <person name="Feng X."/>
        </authorList>
    </citation>
    <scope>NUCLEOTIDE SEQUENCE</scope>
    <source>
        <strain evidence="8">_KCTC 22039</strain>
    </source>
</reference>
<dbReference type="Pfam" id="PF02518">
    <property type="entry name" value="HATPase_c"/>
    <property type="match status" value="1"/>
</dbReference>
<name>A0A8J7SHF5_9BACT</name>
<dbReference type="InterPro" id="IPR003594">
    <property type="entry name" value="HATPase_dom"/>
</dbReference>
<dbReference type="AlphaFoldDB" id="A0A8J7SHF5"/>
<feature type="domain" description="HPt" evidence="7">
    <location>
        <begin position="423"/>
        <end position="540"/>
    </location>
</feature>
<evidence type="ECO:0000256" key="1">
    <source>
        <dbReference type="ARBA" id="ARBA00004141"/>
    </source>
</evidence>
<proteinExistence type="predicted"/>
<dbReference type="PANTHER" id="PTHR43395:SF1">
    <property type="entry name" value="CHEMOTAXIS PROTEIN CHEA"/>
    <property type="match status" value="1"/>
</dbReference>
<dbReference type="Gene3D" id="1.20.120.160">
    <property type="entry name" value="HPT domain"/>
    <property type="match status" value="1"/>
</dbReference>
<dbReference type="Pfam" id="PF01627">
    <property type="entry name" value="Hpt"/>
    <property type="match status" value="1"/>
</dbReference>
<dbReference type="PANTHER" id="PTHR43395">
    <property type="entry name" value="SENSOR HISTIDINE KINASE CHEA"/>
    <property type="match status" value="1"/>
</dbReference>
<protein>
    <submittedName>
        <fullName evidence="8">Type IV pili methyl-accepting chemotaxis transducer N-terminal domain-containing protein</fullName>
    </submittedName>
</protein>
<dbReference type="Pfam" id="PF13675">
    <property type="entry name" value="PilJ"/>
    <property type="match status" value="1"/>
</dbReference>
<evidence type="ECO:0000256" key="4">
    <source>
        <dbReference type="ARBA" id="ARBA00023136"/>
    </source>
</evidence>
<accession>A0A8J7SHF5</accession>
<dbReference type="InterPro" id="IPR008207">
    <property type="entry name" value="Sig_transdc_His_kin_Hpt_dom"/>
</dbReference>
<dbReference type="PROSITE" id="PS50894">
    <property type="entry name" value="HPT"/>
    <property type="match status" value="1"/>
</dbReference>
<dbReference type="EMBL" id="JAENIM010000009">
    <property type="protein sequence ID" value="MBK1789806.1"/>
    <property type="molecule type" value="Genomic_DNA"/>
</dbReference>
<dbReference type="SMART" id="SM00073">
    <property type="entry name" value="HPT"/>
    <property type="match status" value="1"/>
</dbReference>
<keyword evidence="4" id="KW-0472">Membrane</keyword>
<dbReference type="GO" id="GO:0016020">
    <property type="term" value="C:membrane"/>
    <property type="evidence" value="ECO:0007669"/>
    <property type="project" value="UniProtKB-SubCell"/>
</dbReference>
<dbReference type="SUPFAM" id="SSF47226">
    <property type="entry name" value="Histidine-containing phosphotransfer domain, HPT domain"/>
    <property type="match status" value="1"/>
</dbReference>
<sequence length="764" mass="84507">MTAVLIANIILSNKLVEYSADVNLAGRQRMLTQRTAKLVNMIQASTQTQNDTATLAAQNELRLTYKLFDQTLSAFTNGGDTIGADGESVITLRQVSTPELAAQLKEANDIWGRFGRNVQNLAFTPPSRLDPIDIDESVEMAASYNLQLLALMNKLTQGLDDQAQETAGTLKMLQAGALAAILANFVWIITSAFGSLRRTDAQLIQYSETLKTHNESLEATNTDLAATQTELNNSNENLQSAYDSLKKYSSEAEQRANELEKLSRDLNRLKEESDTIFTSVDHGLFLIDKKAIIGRQVSSSTYDIFETENLSDRSLIDLLRPLITEKDTRTLESFLQLQFNPKTSSKQLIKFNPLKKIEITLNWDGQGFINKHLGFNFERIVDNGEIVAILVTVTDVTETVALENQLKQANQDQERKTGLILDIIRSDSQELEIFLAQTDKALNKINDTLKEEGVGDKATDEVNNNSHLIETIYRTVHNIKGNASMLKLNSIVETAHQVEDKLSMLRKKQHVTGDEFLGALVELAYMRELLNDYEELTQSLLRDFVQPAPSASAAPLTTSEKLNNELVKFTNDISAELAKPVQLQADLNVDSLGDNELAVNKDIIIQLIRNSLSHGFEDADTRKQLGKWERGSILLSNSIDNSSDNALGQPAHVFKYRDDGAGLDPAKLAESAVAKGLITAEQAASLKDNETISLIFQPGFSTASSADQHAGRGVGMDIIRNHIVKQLGGKLRMSYKTGQYLELSWYYPVAKNSPSVPAPQMAQA</sequence>
<dbReference type="InterPro" id="IPR051315">
    <property type="entry name" value="Bact_Chemotaxis_CheA"/>
</dbReference>
<dbReference type="InterPro" id="IPR029095">
    <property type="entry name" value="NarX-like_N"/>
</dbReference>
<keyword evidence="3" id="KW-1133">Transmembrane helix</keyword>
<evidence type="ECO:0000256" key="3">
    <source>
        <dbReference type="ARBA" id="ARBA00022989"/>
    </source>
</evidence>
<keyword evidence="2" id="KW-0812">Transmembrane</keyword>
<gene>
    <name evidence="8" type="ORF">JIN82_01420</name>
</gene>
<dbReference type="GO" id="GO:0004672">
    <property type="term" value="F:protein kinase activity"/>
    <property type="evidence" value="ECO:0007669"/>
    <property type="project" value="UniProtKB-ARBA"/>
</dbReference>
<keyword evidence="9" id="KW-1185">Reference proteome</keyword>
<evidence type="ECO:0000256" key="6">
    <source>
        <dbReference type="SAM" id="Coils"/>
    </source>
</evidence>
<dbReference type="GO" id="GO:0000160">
    <property type="term" value="P:phosphorelay signal transduction system"/>
    <property type="evidence" value="ECO:0007669"/>
    <property type="project" value="InterPro"/>
</dbReference>
<evidence type="ECO:0000256" key="2">
    <source>
        <dbReference type="ARBA" id="ARBA00022692"/>
    </source>
</evidence>
<dbReference type="Gene3D" id="3.30.450.20">
    <property type="entry name" value="PAS domain"/>
    <property type="match status" value="1"/>
</dbReference>
<dbReference type="InterPro" id="IPR036641">
    <property type="entry name" value="HPT_dom_sf"/>
</dbReference>
<dbReference type="Proteomes" id="UP000624703">
    <property type="component" value="Unassembled WGS sequence"/>
</dbReference>
<keyword evidence="6" id="KW-0175">Coiled coil</keyword>
<evidence type="ECO:0000313" key="9">
    <source>
        <dbReference type="Proteomes" id="UP000624703"/>
    </source>
</evidence>
<comment type="subcellular location">
    <subcellularLocation>
        <location evidence="1">Membrane</location>
        <topology evidence="1">Multi-pass membrane protein</topology>
    </subcellularLocation>
</comment>
<evidence type="ECO:0000313" key="8">
    <source>
        <dbReference type="EMBL" id="MBK1789806.1"/>
    </source>
</evidence>
<evidence type="ECO:0000259" key="7">
    <source>
        <dbReference type="PROSITE" id="PS50894"/>
    </source>
</evidence>
<dbReference type="Gene3D" id="3.30.565.10">
    <property type="entry name" value="Histidine kinase-like ATPase, C-terminal domain"/>
    <property type="match status" value="1"/>
</dbReference>
<dbReference type="InterPro" id="IPR036890">
    <property type="entry name" value="HATPase_C_sf"/>
</dbReference>
<comment type="caution">
    <text evidence="8">The sequence shown here is derived from an EMBL/GenBank/DDBJ whole genome shotgun (WGS) entry which is preliminary data.</text>
</comment>
<feature type="coiled-coil region" evidence="6">
    <location>
        <begin position="217"/>
        <end position="272"/>
    </location>
</feature>
<feature type="modified residue" description="Phosphohistidine" evidence="5">
    <location>
        <position position="477"/>
    </location>
</feature>
<dbReference type="SUPFAM" id="SSF55874">
    <property type="entry name" value="ATPase domain of HSP90 chaperone/DNA topoisomerase II/histidine kinase"/>
    <property type="match status" value="1"/>
</dbReference>
<dbReference type="SMART" id="SM00387">
    <property type="entry name" value="HATPase_c"/>
    <property type="match status" value="1"/>
</dbReference>
<organism evidence="8 9">
    <name type="scientific">Persicirhabdus sediminis</name>
    <dbReference type="NCBI Taxonomy" id="454144"/>
    <lineage>
        <taxon>Bacteria</taxon>
        <taxon>Pseudomonadati</taxon>
        <taxon>Verrucomicrobiota</taxon>
        <taxon>Verrucomicrobiia</taxon>
        <taxon>Verrucomicrobiales</taxon>
        <taxon>Verrucomicrobiaceae</taxon>
        <taxon>Persicirhabdus</taxon>
    </lineage>
</organism>